<evidence type="ECO:0000256" key="1">
    <source>
        <dbReference type="SAM" id="MobiDB-lite"/>
    </source>
</evidence>
<dbReference type="Gene3D" id="3.40.50.1820">
    <property type="entry name" value="alpha/beta hydrolase"/>
    <property type="match status" value="1"/>
</dbReference>
<sequence length="263" mass="28498">MSVPGFENYTVYAPKTPPPSSLKMPIYLWGEGGCMDAGTPYMTYLTEIASHGYLVIANGPYGYGPPSLQGGSLTLPGPDNASPHRDHGVRQTPPDAMKMALEWVDQGNAAKYGNIDKQAVVTGGSSCGGIESYMASFNNPRVKLTTLSNFGLLNPLQWNMLKTIPGPVVIFDGGPLDIAYNQGQRDYNQMVQDNQAAVFANLDSGHLGTFFAKNGAKFGVAAVALFEAFFRKDAKSITMWMEPESAGSLKNQNWNITMHNFKL</sequence>
<dbReference type="Proteomes" id="UP000800041">
    <property type="component" value="Unassembled WGS sequence"/>
</dbReference>
<dbReference type="SUPFAM" id="SSF53474">
    <property type="entry name" value="alpha/beta-Hydrolases"/>
    <property type="match status" value="1"/>
</dbReference>
<organism evidence="2 3">
    <name type="scientific">Aulographum hederae CBS 113979</name>
    <dbReference type="NCBI Taxonomy" id="1176131"/>
    <lineage>
        <taxon>Eukaryota</taxon>
        <taxon>Fungi</taxon>
        <taxon>Dikarya</taxon>
        <taxon>Ascomycota</taxon>
        <taxon>Pezizomycotina</taxon>
        <taxon>Dothideomycetes</taxon>
        <taxon>Pleosporomycetidae</taxon>
        <taxon>Aulographales</taxon>
        <taxon>Aulographaceae</taxon>
    </lineage>
</organism>
<name>A0A6G1GYD3_9PEZI</name>
<evidence type="ECO:0000313" key="3">
    <source>
        <dbReference type="Proteomes" id="UP000800041"/>
    </source>
</evidence>
<dbReference type="InterPro" id="IPR029058">
    <property type="entry name" value="AB_hydrolase_fold"/>
</dbReference>
<accession>A0A6G1GYD3</accession>
<protein>
    <recommendedName>
        <fullName evidence="4">Alpha/beta-hydrolase</fullName>
    </recommendedName>
</protein>
<dbReference type="EMBL" id="ML977160">
    <property type="protein sequence ID" value="KAF1985822.1"/>
    <property type="molecule type" value="Genomic_DNA"/>
</dbReference>
<feature type="region of interest" description="Disordered" evidence="1">
    <location>
        <begin position="68"/>
        <end position="90"/>
    </location>
</feature>
<proteinExistence type="predicted"/>
<dbReference type="AlphaFoldDB" id="A0A6G1GYD3"/>
<evidence type="ECO:0000313" key="2">
    <source>
        <dbReference type="EMBL" id="KAF1985822.1"/>
    </source>
</evidence>
<keyword evidence="3" id="KW-1185">Reference proteome</keyword>
<gene>
    <name evidence="2" type="ORF">K402DRAFT_394430</name>
</gene>
<evidence type="ECO:0008006" key="4">
    <source>
        <dbReference type="Google" id="ProtNLM"/>
    </source>
</evidence>
<reference evidence="2" key="1">
    <citation type="journal article" date="2020" name="Stud. Mycol.">
        <title>101 Dothideomycetes genomes: a test case for predicting lifestyles and emergence of pathogens.</title>
        <authorList>
            <person name="Haridas S."/>
            <person name="Albert R."/>
            <person name="Binder M."/>
            <person name="Bloem J."/>
            <person name="Labutti K."/>
            <person name="Salamov A."/>
            <person name="Andreopoulos B."/>
            <person name="Baker S."/>
            <person name="Barry K."/>
            <person name="Bills G."/>
            <person name="Bluhm B."/>
            <person name="Cannon C."/>
            <person name="Castanera R."/>
            <person name="Culley D."/>
            <person name="Daum C."/>
            <person name="Ezra D."/>
            <person name="Gonzalez J."/>
            <person name="Henrissat B."/>
            <person name="Kuo A."/>
            <person name="Liang C."/>
            <person name="Lipzen A."/>
            <person name="Lutzoni F."/>
            <person name="Magnuson J."/>
            <person name="Mondo S."/>
            <person name="Nolan M."/>
            <person name="Ohm R."/>
            <person name="Pangilinan J."/>
            <person name="Park H.-J."/>
            <person name="Ramirez L."/>
            <person name="Alfaro M."/>
            <person name="Sun H."/>
            <person name="Tritt A."/>
            <person name="Yoshinaga Y."/>
            <person name="Zwiers L.-H."/>
            <person name="Turgeon B."/>
            <person name="Goodwin S."/>
            <person name="Spatafora J."/>
            <person name="Crous P."/>
            <person name="Grigoriev I."/>
        </authorList>
    </citation>
    <scope>NUCLEOTIDE SEQUENCE</scope>
    <source>
        <strain evidence="2">CBS 113979</strain>
    </source>
</reference>
<dbReference type="OrthoDB" id="3506780at2759"/>